<accession>A0A6J5RVK6</accession>
<organism evidence="1">
    <name type="scientific">uncultured Caudovirales phage</name>
    <dbReference type="NCBI Taxonomy" id="2100421"/>
    <lineage>
        <taxon>Viruses</taxon>
        <taxon>Duplodnaviria</taxon>
        <taxon>Heunggongvirae</taxon>
        <taxon>Uroviricota</taxon>
        <taxon>Caudoviricetes</taxon>
        <taxon>Peduoviridae</taxon>
        <taxon>Maltschvirus</taxon>
        <taxon>Maltschvirus maltsch</taxon>
    </lineage>
</organism>
<evidence type="ECO:0000313" key="1">
    <source>
        <dbReference type="EMBL" id="CAB4197658.1"/>
    </source>
</evidence>
<sequence>MSSNINSAIPPLGTPTTSGVRANFAAAKLEIEGLQTARGFADYDDNATVSAPLALVANTWKKMTNDTLGVNTRTDALPSGITSVWNPSTNQFVFTEIPIDSTLDGRFDFIVTTNANNLTIDLSAFVGIGSASAFEFPLLTSNHFPTSGSYKLTAHNAMYIGSADVKNYPTEIRMKCSGAGSVIVNGWFIRIDKKLD</sequence>
<proteinExistence type="predicted"/>
<protein>
    <submittedName>
        <fullName evidence="1">Uncharacterized protein</fullName>
    </submittedName>
</protein>
<dbReference type="EMBL" id="LR797271">
    <property type="protein sequence ID" value="CAB4197658.1"/>
    <property type="molecule type" value="Genomic_DNA"/>
</dbReference>
<name>A0A6J5RVK6_9CAUD</name>
<gene>
    <name evidence="1" type="ORF">UFOVP1309_27</name>
</gene>
<reference evidence="1" key="1">
    <citation type="submission" date="2020-05" db="EMBL/GenBank/DDBJ databases">
        <authorList>
            <person name="Chiriac C."/>
            <person name="Salcher M."/>
            <person name="Ghai R."/>
            <person name="Kavagutti S V."/>
        </authorList>
    </citation>
    <scope>NUCLEOTIDE SEQUENCE</scope>
</reference>